<dbReference type="SUPFAM" id="SSF52540">
    <property type="entry name" value="P-loop containing nucleoside triphosphate hydrolases"/>
    <property type="match status" value="1"/>
</dbReference>
<evidence type="ECO:0000313" key="3">
    <source>
        <dbReference type="EMBL" id="SVE51179.1"/>
    </source>
</evidence>
<evidence type="ECO:0000259" key="2">
    <source>
        <dbReference type="Pfam" id="PF13476"/>
    </source>
</evidence>
<dbReference type="Gene3D" id="3.40.50.300">
    <property type="entry name" value="P-loop containing nucleotide triphosphate hydrolases"/>
    <property type="match status" value="1"/>
</dbReference>
<feature type="domain" description="Rad50/SbcC-type AAA" evidence="2">
    <location>
        <begin position="17"/>
        <end position="231"/>
    </location>
</feature>
<dbReference type="PANTHER" id="PTHR32114:SF2">
    <property type="entry name" value="ABC TRANSPORTER ABCH.3"/>
    <property type="match status" value="1"/>
</dbReference>
<dbReference type="GO" id="GO:0006302">
    <property type="term" value="P:double-strand break repair"/>
    <property type="evidence" value="ECO:0007669"/>
    <property type="project" value="InterPro"/>
</dbReference>
<protein>
    <recommendedName>
        <fullName evidence="2">Rad50/SbcC-type AAA domain-containing protein</fullName>
    </recommendedName>
</protein>
<dbReference type="PANTHER" id="PTHR32114">
    <property type="entry name" value="ABC TRANSPORTER ABCH.3"/>
    <property type="match status" value="1"/>
</dbReference>
<dbReference type="AlphaFoldDB" id="A0A383E3J8"/>
<dbReference type="EMBL" id="UINC01222405">
    <property type="protein sequence ID" value="SVE51179.1"/>
    <property type="molecule type" value="Genomic_DNA"/>
</dbReference>
<feature type="non-terminal residue" evidence="3">
    <location>
        <position position="1"/>
    </location>
</feature>
<gene>
    <name evidence="3" type="ORF">METZ01_LOCUS504033</name>
</gene>
<feature type="coiled-coil region" evidence="1">
    <location>
        <begin position="204"/>
        <end position="231"/>
    </location>
</feature>
<dbReference type="InterPro" id="IPR027417">
    <property type="entry name" value="P-loop_NTPase"/>
</dbReference>
<sequence length="233" mass="26548">LDVSRNINWRPKRFEFSNMFSYGPNNVIDFTNLRGIAGVFSPNAAGKSSLLDALAFCLFDKSSRTWRAANVMNNKKSTFGCKLTFDIGGVDFYIERKAKRDKRGNVRVDVNFVTIDDTGKEVSLNGEQRRETNQIIRSYLGDFEDFILTALSLQNNNTAFIDKSQSERKDLLAQFLDINVFEELYLLASDTVSDMESLIKEFKKTDLTAQLAEAEREIESIGKKYSKQKNEKA</sequence>
<dbReference type="InterPro" id="IPR038729">
    <property type="entry name" value="Rad50/SbcC_AAA"/>
</dbReference>
<reference evidence="3" key="1">
    <citation type="submission" date="2018-05" db="EMBL/GenBank/DDBJ databases">
        <authorList>
            <person name="Lanie J.A."/>
            <person name="Ng W.-L."/>
            <person name="Kazmierczak K.M."/>
            <person name="Andrzejewski T.M."/>
            <person name="Davidsen T.M."/>
            <person name="Wayne K.J."/>
            <person name="Tettelin H."/>
            <person name="Glass J.I."/>
            <person name="Rusch D."/>
            <person name="Podicherti R."/>
            <person name="Tsui H.-C.T."/>
            <person name="Winkler M.E."/>
        </authorList>
    </citation>
    <scope>NUCLEOTIDE SEQUENCE</scope>
</reference>
<dbReference type="Pfam" id="PF13476">
    <property type="entry name" value="AAA_23"/>
    <property type="match status" value="1"/>
</dbReference>
<organism evidence="3">
    <name type="scientific">marine metagenome</name>
    <dbReference type="NCBI Taxonomy" id="408172"/>
    <lineage>
        <taxon>unclassified sequences</taxon>
        <taxon>metagenomes</taxon>
        <taxon>ecological metagenomes</taxon>
    </lineage>
</organism>
<proteinExistence type="predicted"/>
<name>A0A383E3J8_9ZZZZ</name>
<keyword evidence="1" id="KW-0175">Coiled coil</keyword>
<feature type="non-terminal residue" evidence="3">
    <location>
        <position position="233"/>
    </location>
</feature>
<dbReference type="GO" id="GO:0016887">
    <property type="term" value="F:ATP hydrolysis activity"/>
    <property type="evidence" value="ECO:0007669"/>
    <property type="project" value="InterPro"/>
</dbReference>
<accession>A0A383E3J8</accession>
<evidence type="ECO:0000256" key="1">
    <source>
        <dbReference type="SAM" id="Coils"/>
    </source>
</evidence>